<accession>A0A1F5S3Q2</accession>
<comment type="caution">
    <text evidence="3">The sequence shown here is derived from an EMBL/GenBank/DDBJ whole genome shotgun (WGS) entry which is preliminary data.</text>
</comment>
<evidence type="ECO:0000313" key="4">
    <source>
        <dbReference type="Proteomes" id="UP000178323"/>
    </source>
</evidence>
<keyword evidence="1" id="KW-1133">Transmembrane helix</keyword>
<evidence type="ECO:0008006" key="5">
    <source>
        <dbReference type="Google" id="ProtNLM"/>
    </source>
</evidence>
<dbReference type="EMBL" id="MFFS01000073">
    <property type="protein sequence ID" value="OGF21053.1"/>
    <property type="molecule type" value="Genomic_DNA"/>
</dbReference>
<reference evidence="3 4" key="1">
    <citation type="journal article" date="2016" name="Nat. Commun.">
        <title>Thousands of microbial genomes shed light on interconnected biogeochemical processes in an aquifer system.</title>
        <authorList>
            <person name="Anantharaman K."/>
            <person name="Brown C.T."/>
            <person name="Hug L.A."/>
            <person name="Sharon I."/>
            <person name="Castelle C.J."/>
            <person name="Probst A.J."/>
            <person name="Thomas B.C."/>
            <person name="Singh A."/>
            <person name="Wilkins M.J."/>
            <person name="Karaoz U."/>
            <person name="Brodie E.L."/>
            <person name="Williams K.H."/>
            <person name="Hubbard S.S."/>
            <person name="Banfield J.F."/>
        </authorList>
    </citation>
    <scope>NUCLEOTIDE SEQUENCE [LARGE SCALE GENOMIC DNA]</scope>
</reference>
<proteinExistence type="predicted"/>
<keyword evidence="1" id="KW-0472">Membrane</keyword>
<evidence type="ECO:0000256" key="1">
    <source>
        <dbReference type="SAM" id="Phobius"/>
    </source>
</evidence>
<dbReference type="InterPro" id="IPR043993">
    <property type="entry name" value="T4SS_pilin"/>
</dbReference>
<sequence>MKKLKSLLILTAVVCFVAMPVLVGRVGAQTAPADGPNPWGIDANDVNAPKDNYVTEPTGLGQKDPRETAASIINVILGFLGIIAVVIILIGGFKWMTAGGNEDQVGEAKKWIFSGIIGLLIILASYALAKFAVDQLIKATTPTA</sequence>
<name>A0A1F5S3Q2_9BACT</name>
<feature type="transmembrane region" description="Helical" evidence="1">
    <location>
        <begin position="69"/>
        <end position="90"/>
    </location>
</feature>
<dbReference type="Proteomes" id="UP000178323">
    <property type="component" value="Unassembled WGS sequence"/>
</dbReference>
<dbReference type="STRING" id="1797985.A2Y83_01830"/>
<evidence type="ECO:0000313" key="3">
    <source>
        <dbReference type="EMBL" id="OGF21053.1"/>
    </source>
</evidence>
<protein>
    <recommendedName>
        <fullName evidence="5">DUF4190 domain-containing protein</fullName>
    </recommendedName>
</protein>
<feature type="transmembrane region" description="Helical" evidence="1">
    <location>
        <begin position="111"/>
        <end position="129"/>
    </location>
</feature>
<organism evidence="3 4">
    <name type="scientific">Candidatus Falkowbacteria bacterium RBG_13_39_14</name>
    <dbReference type="NCBI Taxonomy" id="1797985"/>
    <lineage>
        <taxon>Bacteria</taxon>
        <taxon>Candidatus Falkowiibacteriota</taxon>
    </lineage>
</organism>
<dbReference type="Pfam" id="PF18895">
    <property type="entry name" value="T4SS_pilin"/>
    <property type="match status" value="1"/>
</dbReference>
<evidence type="ECO:0000256" key="2">
    <source>
        <dbReference type="SAM" id="SignalP"/>
    </source>
</evidence>
<gene>
    <name evidence="3" type="ORF">A2Y83_01830</name>
</gene>
<keyword evidence="2" id="KW-0732">Signal</keyword>
<feature type="signal peptide" evidence="2">
    <location>
        <begin position="1"/>
        <end position="23"/>
    </location>
</feature>
<keyword evidence="1" id="KW-0812">Transmembrane</keyword>
<feature type="chain" id="PRO_5009521131" description="DUF4190 domain-containing protein" evidence="2">
    <location>
        <begin position="24"/>
        <end position="144"/>
    </location>
</feature>
<dbReference type="AlphaFoldDB" id="A0A1F5S3Q2"/>